<sequence>MGNRLNTNVTSGVKNQAAGSNECYMYVDLKGGGKLVELMKKANRTKNYTELDETIRNELNRFLYNGGQGKIVHIREIVKIRCEGKGIKLDAKNNNLEMTEYEAMTDDDSDHLKKHGSQYKEVCWVLDNRGGVGETPLHVCLLNATSIHADLAKRLLRIYPKLICDIYLSDEYYGENVLHMAIVNEDPAGVKFLLDHGADYHQRCCGNFFTADDQKESRRDSFEHEWFDMNIHTDFEGQSPYWGEYPLGFAACLGQEECVRLLIAKGADPNLQDSNGNTVLHMLVVHDKKEMFDLLVSLGAKLNIKNKQGLTPLTLAARLARKDMYEHILAIDREVYWMYGNVTCAGYPLGNIDTISETGEIDTNSAMYHVVYGSAEGHLDMIDGMIGHLLHEKWRTFVRFRFFRRFLSFILYFAIFFFAFILRPGTDKYVTFRTENRTNNDSIYEVNVTVKNPCYLLQIHNHWDIVRPLLLRSLILSLILSQTRLVLEALTLFGAVFYVFLSLKEIYHQGYKTFYQTLSASPTKALFLLANFFVILMCPGRAACAYRYEDVMGVLAILCTAPYFLFFCRGFKIVGPFVVMIYKMIRTDLLRFFTIYLIFVVGFSQGEISFLFSPLSSSACEFPSALFIFYRGIKTKIFHSPLESMMGMFIMSLGEFADIYDSFNSTASVLMNIHDSHEYTDQVIFVLYMVLVTLLLINMLIAMMGNTYQVVSETQSEWLRQ</sequence>
<evidence type="ECO:0000256" key="12">
    <source>
        <dbReference type="ARBA" id="ARBA00023303"/>
    </source>
</evidence>
<evidence type="ECO:0000259" key="15">
    <source>
        <dbReference type="Pfam" id="PF00520"/>
    </source>
</evidence>
<reference evidence="18" key="1">
    <citation type="submission" date="2012-12" db="EMBL/GenBank/DDBJ databases">
        <authorList>
            <person name="Hellsten U."/>
            <person name="Grimwood J."/>
            <person name="Chapman J.A."/>
            <person name="Shapiro H."/>
            <person name="Aerts A."/>
            <person name="Otillar R.P."/>
            <person name="Terry A.Y."/>
            <person name="Boore J.L."/>
            <person name="Simakov O."/>
            <person name="Marletaz F."/>
            <person name="Cho S.-J."/>
            <person name="Edsinger-Gonzales E."/>
            <person name="Havlak P."/>
            <person name="Kuo D.-H."/>
            <person name="Larsson T."/>
            <person name="Lv J."/>
            <person name="Arendt D."/>
            <person name="Savage R."/>
            <person name="Osoegawa K."/>
            <person name="de Jong P."/>
            <person name="Lindberg D.R."/>
            <person name="Seaver E.C."/>
            <person name="Weisblat D.A."/>
            <person name="Putnam N.H."/>
            <person name="Grigoriev I.V."/>
            <person name="Rokhsar D.S."/>
        </authorList>
    </citation>
    <scope>NUCLEOTIDE SEQUENCE</scope>
    <source>
        <strain evidence="18">I ESC-2004</strain>
    </source>
</reference>
<keyword evidence="11 14" id="KW-0472">Membrane</keyword>
<dbReference type="HOGENOM" id="CLU_004840_1_0_1"/>
<evidence type="ECO:0000256" key="1">
    <source>
        <dbReference type="ARBA" id="ARBA00004651"/>
    </source>
</evidence>
<feature type="repeat" description="ANK" evidence="13">
    <location>
        <begin position="242"/>
        <end position="274"/>
    </location>
</feature>
<keyword evidence="12" id="KW-0407">Ion channel</keyword>
<dbReference type="GO" id="GO:0098703">
    <property type="term" value="P:calcium ion import across plasma membrane"/>
    <property type="evidence" value="ECO:0007669"/>
    <property type="project" value="TreeGrafter"/>
</dbReference>
<evidence type="ECO:0000313" key="16">
    <source>
        <dbReference type="EMBL" id="ELU07070.1"/>
    </source>
</evidence>
<reference evidence="17" key="3">
    <citation type="submission" date="2015-06" db="UniProtKB">
        <authorList>
            <consortium name="EnsemblMetazoa"/>
        </authorList>
    </citation>
    <scope>IDENTIFICATION</scope>
</reference>
<feature type="transmembrane region" description="Helical" evidence="14">
    <location>
        <begin position="683"/>
        <end position="702"/>
    </location>
</feature>
<feature type="transmembrane region" description="Helical" evidence="14">
    <location>
        <begin position="485"/>
        <end position="504"/>
    </location>
</feature>
<accession>R7ULL0</accession>
<dbReference type="GO" id="GO:0005262">
    <property type="term" value="F:calcium channel activity"/>
    <property type="evidence" value="ECO:0007669"/>
    <property type="project" value="UniProtKB-KW"/>
</dbReference>
<feature type="transmembrane region" description="Helical" evidence="14">
    <location>
        <begin position="554"/>
        <end position="582"/>
    </location>
</feature>
<evidence type="ECO:0000256" key="9">
    <source>
        <dbReference type="ARBA" id="ARBA00022989"/>
    </source>
</evidence>
<protein>
    <recommendedName>
        <fullName evidence="15">Ion transport domain-containing protein</fullName>
    </recommendedName>
</protein>
<keyword evidence="10" id="KW-0406">Ion transport</keyword>
<evidence type="ECO:0000256" key="6">
    <source>
        <dbReference type="ARBA" id="ARBA00022692"/>
    </source>
</evidence>
<dbReference type="InterPro" id="IPR024862">
    <property type="entry name" value="TRPV"/>
</dbReference>
<evidence type="ECO:0000256" key="3">
    <source>
        <dbReference type="ARBA" id="ARBA00022475"/>
    </source>
</evidence>
<feature type="transmembrane region" description="Helical" evidence="14">
    <location>
        <begin position="589"/>
        <end position="606"/>
    </location>
</feature>
<dbReference type="PANTHER" id="PTHR10582:SF28">
    <property type="entry name" value="NANCHUNG, ISOFORM B"/>
    <property type="match status" value="1"/>
</dbReference>
<keyword evidence="4" id="KW-0109">Calcium transport</keyword>
<feature type="non-terminal residue" evidence="16">
    <location>
        <position position="721"/>
    </location>
</feature>
<feature type="transmembrane region" description="Helical" evidence="14">
    <location>
        <begin position="525"/>
        <end position="548"/>
    </location>
</feature>
<evidence type="ECO:0000256" key="14">
    <source>
        <dbReference type="SAM" id="Phobius"/>
    </source>
</evidence>
<dbReference type="Pfam" id="PF12796">
    <property type="entry name" value="Ank_2"/>
    <property type="match status" value="2"/>
</dbReference>
<dbReference type="Gene3D" id="1.25.40.20">
    <property type="entry name" value="Ankyrin repeat-containing domain"/>
    <property type="match status" value="1"/>
</dbReference>
<dbReference type="EnsemblMetazoa" id="CapteT182827">
    <property type="protein sequence ID" value="CapteP182827"/>
    <property type="gene ID" value="CapteG182827"/>
</dbReference>
<evidence type="ECO:0000256" key="10">
    <source>
        <dbReference type="ARBA" id="ARBA00023065"/>
    </source>
</evidence>
<dbReference type="SMART" id="SM00248">
    <property type="entry name" value="ANK"/>
    <property type="match status" value="5"/>
</dbReference>
<dbReference type="PANTHER" id="PTHR10582">
    <property type="entry name" value="TRANSIENT RECEPTOR POTENTIAL ION CHANNEL PROTEIN"/>
    <property type="match status" value="1"/>
</dbReference>
<dbReference type="OrthoDB" id="533508at2759"/>
<dbReference type="PROSITE" id="PS50088">
    <property type="entry name" value="ANK_REPEAT"/>
    <property type="match status" value="3"/>
</dbReference>
<keyword evidence="13" id="KW-0040">ANK repeat</keyword>
<dbReference type="STRING" id="283909.R7ULL0"/>
<keyword evidence="9 14" id="KW-1133">Transmembrane helix</keyword>
<feature type="repeat" description="ANK" evidence="13">
    <location>
        <begin position="173"/>
        <end position="199"/>
    </location>
</feature>
<gene>
    <name evidence="16" type="ORF">CAPTEDRAFT_182827</name>
</gene>
<proteinExistence type="predicted"/>
<dbReference type="EMBL" id="KB300180">
    <property type="protein sequence ID" value="ELU07070.1"/>
    <property type="molecule type" value="Genomic_DNA"/>
</dbReference>
<dbReference type="InterPro" id="IPR005821">
    <property type="entry name" value="Ion_trans_dom"/>
</dbReference>
<evidence type="ECO:0000313" key="17">
    <source>
        <dbReference type="EnsemblMetazoa" id="CapteP182827"/>
    </source>
</evidence>
<keyword evidence="5" id="KW-0107">Calcium channel</keyword>
<dbReference type="SUPFAM" id="SSF48403">
    <property type="entry name" value="Ankyrin repeat"/>
    <property type="match status" value="1"/>
</dbReference>
<evidence type="ECO:0000256" key="8">
    <source>
        <dbReference type="ARBA" id="ARBA00022837"/>
    </source>
</evidence>
<keyword evidence="8" id="KW-0106">Calcium</keyword>
<reference evidence="16 18" key="2">
    <citation type="journal article" date="2013" name="Nature">
        <title>Insights into bilaterian evolution from three spiralian genomes.</title>
        <authorList>
            <person name="Simakov O."/>
            <person name="Marletaz F."/>
            <person name="Cho S.J."/>
            <person name="Edsinger-Gonzales E."/>
            <person name="Havlak P."/>
            <person name="Hellsten U."/>
            <person name="Kuo D.H."/>
            <person name="Larsson T."/>
            <person name="Lv J."/>
            <person name="Arendt D."/>
            <person name="Savage R."/>
            <person name="Osoegawa K."/>
            <person name="de Jong P."/>
            <person name="Grimwood J."/>
            <person name="Chapman J.A."/>
            <person name="Shapiro H."/>
            <person name="Aerts A."/>
            <person name="Otillar R.P."/>
            <person name="Terry A.Y."/>
            <person name="Boore J.L."/>
            <person name="Grigoriev I.V."/>
            <person name="Lindberg D.R."/>
            <person name="Seaver E.C."/>
            <person name="Weisblat D.A."/>
            <person name="Putnam N.H."/>
            <person name="Rokhsar D.S."/>
        </authorList>
    </citation>
    <scope>NUCLEOTIDE SEQUENCE</scope>
    <source>
        <strain evidence="16 18">I ESC-2004</strain>
    </source>
</reference>
<evidence type="ECO:0000313" key="18">
    <source>
        <dbReference type="Proteomes" id="UP000014760"/>
    </source>
</evidence>
<evidence type="ECO:0000256" key="4">
    <source>
        <dbReference type="ARBA" id="ARBA00022568"/>
    </source>
</evidence>
<keyword evidence="2" id="KW-0813">Transport</keyword>
<evidence type="ECO:0000256" key="7">
    <source>
        <dbReference type="ARBA" id="ARBA00022737"/>
    </source>
</evidence>
<feature type="domain" description="Ion transport" evidence="15">
    <location>
        <begin position="485"/>
        <end position="715"/>
    </location>
</feature>
<dbReference type="PROSITE" id="PS50297">
    <property type="entry name" value="ANK_REP_REGION"/>
    <property type="match status" value="3"/>
</dbReference>
<dbReference type="InterPro" id="IPR036770">
    <property type="entry name" value="Ankyrin_rpt-contain_sf"/>
</dbReference>
<evidence type="ECO:0000256" key="13">
    <source>
        <dbReference type="PROSITE-ProRule" id="PRU00023"/>
    </source>
</evidence>
<keyword evidence="3" id="KW-1003">Cell membrane</keyword>
<dbReference type="InterPro" id="IPR002110">
    <property type="entry name" value="Ankyrin_rpt"/>
</dbReference>
<dbReference type="AlphaFoldDB" id="R7ULL0"/>
<dbReference type="Pfam" id="PF00520">
    <property type="entry name" value="Ion_trans"/>
    <property type="match status" value="1"/>
</dbReference>
<keyword evidence="18" id="KW-1185">Reference proteome</keyword>
<evidence type="ECO:0000256" key="2">
    <source>
        <dbReference type="ARBA" id="ARBA00022448"/>
    </source>
</evidence>
<dbReference type="FunCoup" id="R7ULL0">
    <property type="interactions" value="5"/>
</dbReference>
<evidence type="ECO:0000256" key="5">
    <source>
        <dbReference type="ARBA" id="ARBA00022673"/>
    </source>
</evidence>
<organism evidence="16">
    <name type="scientific">Capitella teleta</name>
    <name type="common">Polychaete worm</name>
    <dbReference type="NCBI Taxonomy" id="283909"/>
    <lineage>
        <taxon>Eukaryota</taxon>
        <taxon>Metazoa</taxon>
        <taxon>Spiralia</taxon>
        <taxon>Lophotrochozoa</taxon>
        <taxon>Annelida</taxon>
        <taxon>Polychaeta</taxon>
        <taxon>Sedentaria</taxon>
        <taxon>Scolecida</taxon>
        <taxon>Capitellidae</taxon>
        <taxon>Capitella</taxon>
    </lineage>
</organism>
<feature type="transmembrane region" description="Helical" evidence="14">
    <location>
        <begin position="402"/>
        <end position="422"/>
    </location>
</feature>
<evidence type="ECO:0000256" key="11">
    <source>
        <dbReference type="ARBA" id="ARBA00023136"/>
    </source>
</evidence>
<feature type="repeat" description="ANK" evidence="13">
    <location>
        <begin position="275"/>
        <end position="307"/>
    </location>
</feature>
<keyword evidence="6 14" id="KW-0812">Transmembrane</keyword>
<dbReference type="GO" id="GO:0005886">
    <property type="term" value="C:plasma membrane"/>
    <property type="evidence" value="ECO:0007669"/>
    <property type="project" value="UniProtKB-SubCell"/>
</dbReference>
<dbReference type="EMBL" id="AMQN01007192">
    <property type="status" value="NOT_ANNOTATED_CDS"/>
    <property type="molecule type" value="Genomic_DNA"/>
</dbReference>
<name>R7ULL0_CAPTE</name>
<keyword evidence="7" id="KW-0677">Repeat</keyword>
<dbReference type="OMA" id="CDEYYGE"/>
<comment type="subcellular location">
    <subcellularLocation>
        <location evidence="1">Cell membrane</location>
        <topology evidence="1">Multi-pass membrane protein</topology>
    </subcellularLocation>
</comment>
<dbReference type="Proteomes" id="UP000014760">
    <property type="component" value="Unassembled WGS sequence"/>
</dbReference>
<dbReference type="FunFam" id="1.25.40.20:FF:000181">
    <property type="entry name" value="Nanchung, isoform A"/>
    <property type="match status" value="1"/>
</dbReference>